<gene>
    <name evidence="2" type="ORF">AXE77_06175</name>
</gene>
<proteinExistence type="predicted"/>
<dbReference type="InterPro" id="IPR038765">
    <property type="entry name" value="Papain-like_cys_pep_sf"/>
</dbReference>
<evidence type="ECO:0000313" key="2">
    <source>
        <dbReference type="EMBL" id="RFD79952.1"/>
    </source>
</evidence>
<dbReference type="AlphaFoldDB" id="A0A3E1J1G0"/>
<dbReference type="InterPro" id="IPR007921">
    <property type="entry name" value="CHAP_dom"/>
</dbReference>
<dbReference type="Gene3D" id="3.90.1720.10">
    <property type="entry name" value="endopeptidase domain like (from Nostoc punctiforme)"/>
    <property type="match status" value="1"/>
</dbReference>
<comment type="caution">
    <text evidence="2">The sequence shown here is derived from an EMBL/GenBank/DDBJ whole genome shotgun (WGS) entry which is preliminary data.</text>
</comment>
<sequence>MKHAAHGAPKAKKGNDTLFSLFVAHRGSHGAHGAHAASRNVLRGVQNSPVVAASNGAVVELSDEVRERLQALVPQSRRDFRLARLAGERRRLLMLSTSLVALVGTVTATMSFTKINSSDTRAAEFVPEFSAIDDEPPMVSRSSRRESLDANARARAIINNAVDSLEHPYGKHAAPVMTQLQLGTASTASSKADSWNLGSDASFNIAEMSRSAADNPQVALLVDKDAASLPKGFNANHDSGDTGNAYEFSQCTWWVYVRRHQLGLPVGSNFGNGSMWANSARAIGYWVDRTARHVGDIIVFQPHQAGADARYGHVAIVEKINPDGSVETSESGESYRGRTFSRKFSAQQLSQYQFIHY</sequence>
<evidence type="ECO:0000313" key="3">
    <source>
        <dbReference type="Proteomes" id="UP000259221"/>
    </source>
</evidence>
<organism evidence="2 3">
    <name type="scientific">Gardnerella vaginalis</name>
    <dbReference type="NCBI Taxonomy" id="2702"/>
    <lineage>
        <taxon>Bacteria</taxon>
        <taxon>Bacillati</taxon>
        <taxon>Actinomycetota</taxon>
        <taxon>Actinomycetes</taxon>
        <taxon>Bifidobacteriales</taxon>
        <taxon>Bifidobacteriaceae</taxon>
        <taxon>Gardnerella</taxon>
    </lineage>
</organism>
<evidence type="ECO:0000259" key="1">
    <source>
        <dbReference type="PROSITE" id="PS50911"/>
    </source>
</evidence>
<dbReference type="SUPFAM" id="SSF54001">
    <property type="entry name" value="Cysteine proteinases"/>
    <property type="match status" value="1"/>
</dbReference>
<dbReference type="PROSITE" id="PS50911">
    <property type="entry name" value="CHAP"/>
    <property type="match status" value="1"/>
</dbReference>
<dbReference type="Proteomes" id="UP000259221">
    <property type="component" value="Unassembled WGS sequence"/>
</dbReference>
<name>A0A3E1J1G0_GARVA</name>
<dbReference type="OrthoDB" id="3240061at2"/>
<dbReference type="RefSeq" id="WP_116712085.1">
    <property type="nucleotide sequence ID" value="NZ_LRTV01000002.1"/>
</dbReference>
<accession>A0A3E1J1G0</accession>
<dbReference type="Pfam" id="PF05257">
    <property type="entry name" value="CHAP"/>
    <property type="match status" value="1"/>
</dbReference>
<protein>
    <submittedName>
        <fullName evidence="2">Amidase</fullName>
    </submittedName>
</protein>
<feature type="domain" description="Peptidase C51" evidence="1">
    <location>
        <begin position="226"/>
        <end position="356"/>
    </location>
</feature>
<dbReference type="EMBL" id="LRTV01000002">
    <property type="protein sequence ID" value="RFD79952.1"/>
    <property type="molecule type" value="Genomic_DNA"/>
</dbReference>
<reference evidence="2 3" key="1">
    <citation type="submission" date="2016-02" db="EMBL/GenBank/DDBJ databases">
        <authorList>
            <person name="Alioto T."/>
            <person name="Alioto T."/>
        </authorList>
    </citation>
    <scope>NUCLEOTIDE SEQUENCE [LARGE SCALE GENOMIC DNA]</scope>
    <source>
        <strain evidence="2 3">NR010</strain>
    </source>
</reference>